<evidence type="ECO:0008006" key="3">
    <source>
        <dbReference type="Google" id="ProtNLM"/>
    </source>
</evidence>
<keyword evidence="1" id="KW-0732">Signal</keyword>
<dbReference type="EMBL" id="LN483077">
    <property type="protein sequence ID" value="CEA05311.1"/>
    <property type="molecule type" value="Genomic_DNA"/>
</dbReference>
<gene>
    <name evidence="2" type="ORF">BN1050_02397</name>
</gene>
<organism evidence="2">
    <name type="scientific">Metalysinibacillus saudimassiliensis</name>
    <dbReference type="NCBI Taxonomy" id="1461583"/>
    <lineage>
        <taxon>Bacteria</taxon>
        <taxon>Bacillati</taxon>
        <taxon>Bacillota</taxon>
        <taxon>Bacilli</taxon>
        <taxon>Bacillales</taxon>
        <taxon>Caryophanaceae</taxon>
        <taxon>Metalysinibacillus</taxon>
    </lineage>
</organism>
<dbReference type="PROSITE" id="PS51257">
    <property type="entry name" value="PROKAR_LIPOPROTEIN"/>
    <property type="match status" value="1"/>
</dbReference>
<protein>
    <recommendedName>
        <fullName evidence="3">Lipoprotein</fullName>
    </recommendedName>
</protein>
<accession>A0A078MKQ7</accession>
<feature type="signal peptide" evidence="1">
    <location>
        <begin position="1"/>
        <end position="21"/>
    </location>
</feature>
<dbReference type="PATRIC" id="fig|1461583.4.peg.2313"/>
<proteinExistence type="predicted"/>
<name>A0A078MKQ7_9BACL</name>
<feature type="chain" id="PRO_5039603695" description="Lipoprotein" evidence="1">
    <location>
        <begin position="22"/>
        <end position="135"/>
    </location>
</feature>
<reference evidence="2" key="1">
    <citation type="submission" date="2014-07" db="EMBL/GenBank/DDBJ databases">
        <authorList>
            <person name="Urmite Genomes Urmite Genomes"/>
        </authorList>
    </citation>
    <scope>NUCLEOTIDE SEQUENCE</scope>
    <source>
        <strain evidence="2">13S34_air</strain>
    </source>
</reference>
<dbReference type="AlphaFoldDB" id="A0A078MKQ7"/>
<sequence>MAKRLFILLLMAIVLSACSSAEDKEKEVIGNYLSTKYMVTPTTTEEELAKKLAPFITEALAEEQAASHALALPINVAKKYNSPLQVVSISAIPLEVSGEYRYVAKLVVDNRPVEQHGELSIKDDVITYDQHQKKK</sequence>
<evidence type="ECO:0000313" key="2">
    <source>
        <dbReference type="EMBL" id="CEA05311.1"/>
    </source>
</evidence>
<dbReference type="HOGENOM" id="CLU_1883226_0_0_9"/>
<evidence type="ECO:0000256" key="1">
    <source>
        <dbReference type="SAM" id="SignalP"/>
    </source>
</evidence>